<organism evidence="1 2">
    <name type="scientific">Bacillus pumilus</name>
    <name type="common">Bacillus mesentericus</name>
    <dbReference type="NCBI Taxonomy" id="1408"/>
    <lineage>
        <taxon>Bacteria</taxon>
        <taxon>Bacillati</taxon>
        <taxon>Bacillota</taxon>
        <taxon>Bacilli</taxon>
        <taxon>Bacillales</taxon>
        <taxon>Bacillaceae</taxon>
        <taxon>Bacillus</taxon>
    </lineage>
</organism>
<dbReference type="Proteomes" id="UP000031978">
    <property type="component" value="Unassembled WGS sequence"/>
</dbReference>
<evidence type="ECO:0000313" key="2">
    <source>
        <dbReference type="Proteomes" id="UP000031978"/>
    </source>
</evidence>
<evidence type="ECO:0000313" key="1">
    <source>
        <dbReference type="EMBL" id="KIL25501.1"/>
    </source>
</evidence>
<sequence>MSISLSFEKMDVVFHVEHLNICMKKVDNKKYPILIFES</sequence>
<name>A0AB34R251_BACPU</name>
<gene>
    <name evidence="1" type="ORF">B4127_4081</name>
</gene>
<proteinExistence type="predicted"/>
<dbReference type="EMBL" id="JXCL01000003">
    <property type="protein sequence ID" value="KIL25501.1"/>
    <property type="molecule type" value="Genomic_DNA"/>
</dbReference>
<dbReference type="AlphaFoldDB" id="A0AB34R251"/>
<protein>
    <submittedName>
        <fullName evidence="1">Uncharacterized protein</fullName>
    </submittedName>
</protein>
<reference evidence="1 2" key="1">
    <citation type="submission" date="2014-12" db="EMBL/GenBank/DDBJ databases">
        <title>Draft Genome Sequences of Five Spore-Forming Food Isolates of Bacillus pumilus.</title>
        <authorList>
            <person name="de Jong A."/>
            <person name="van Heel A.J."/>
            <person name="Montalban-Lopez M."/>
            <person name="Krawczyk A.O."/>
            <person name="Berendsen E.M."/>
            <person name="Wells-Bennik M."/>
            <person name="Kuipers O.P."/>
        </authorList>
    </citation>
    <scope>NUCLEOTIDE SEQUENCE [LARGE SCALE GENOMIC DNA]</scope>
    <source>
        <strain evidence="1 2">B4127</strain>
    </source>
</reference>
<accession>A0AB34R251</accession>
<comment type="caution">
    <text evidence="1">The sequence shown here is derived from an EMBL/GenBank/DDBJ whole genome shotgun (WGS) entry which is preliminary data.</text>
</comment>